<dbReference type="OrthoDB" id="1431247at2759"/>
<dbReference type="SUPFAM" id="SSF49764">
    <property type="entry name" value="HSP20-like chaperones"/>
    <property type="match status" value="1"/>
</dbReference>
<evidence type="ECO:0000256" key="3">
    <source>
        <dbReference type="RuleBase" id="RU003616"/>
    </source>
</evidence>
<organism evidence="6 7">
    <name type="scientific">Clonostachys byssicola</name>
    <dbReference type="NCBI Taxonomy" id="160290"/>
    <lineage>
        <taxon>Eukaryota</taxon>
        <taxon>Fungi</taxon>
        <taxon>Dikarya</taxon>
        <taxon>Ascomycota</taxon>
        <taxon>Pezizomycotina</taxon>
        <taxon>Sordariomycetes</taxon>
        <taxon>Hypocreomycetidae</taxon>
        <taxon>Hypocreales</taxon>
        <taxon>Bionectriaceae</taxon>
        <taxon>Clonostachys</taxon>
    </lineage>
</organism>
<keyword evidence="1" id="KW-0346">Stress response</keyword>
<dbReference type="InterPro" id="IPR008978">
    <property type="entry name" value="HSP20-like_chaperone"/>
</dbReference>
<feature type="region of interest" description="Disordered" evidence="4">
    <location>
        <begin position="99"/>
        <end position="120"/>
    </location>
</feature>
<evidence type="ECO:0000313" key="6">
    <source>
        <dbReference type="EMBL" id="CAH0003740.1"/>
    </source>
</evidence>
<evidence type="ECO:0000313" key="7">
    <source>
        <dbReference type="Proteomes" id="UP000754883"/>
    </source>
</evidence>
<dbReference type="Gene3D" id="2.60.40.790">
    <property type="match status" value="1"/>
</dbReference>
<proteinExistence type="inferred from homology"/>
<feature type="compositionally biased region" description="Polar residues" evidence="4">
    <location>
        <begin position="99"/>
        <end position="112"/>
    </location>
</feature>
<dbReference type="Proteomes" id="UP000754883">
    <property type="component" value="Unassembled WGS sequence"/>
</dbReference>
<sequence>MEFFPRTIYNNTGASSSSPFNTLAQLIDEFDKYSRQDSSKSQEAPAPTFHWQPKFDVRETSEAYHLYGELPGATKEQISIEFPESQRIVISGKTERSYLNATTDSRPNSRQATVEDEDEAEKKVVAADATPRDTAKYWLSERSIGQFSRAFSLPSRVDEEAVSASLKDGILSVVIPKAKKYEARNIIVN</sequence>
<dbReference type="PANTHER" id="PTHR11527">
    <property type="entry name" value="HEAT-SHOCK PROTEIN 20 FAMILY MEMBER"/>
    <property type="match status" value="1"/>
</dbReference>
<evidence type="ECO:0000256" key="2">
    <source>
        <dbReference type="PROSITE-ProRule" id="PRU00285"/>
    </source>
</evidence>
<accession>A0A9N9UYH3</accession>
<dbReference type="Pfam" id="PF00011">
    <property type="entry name" value="HSP20"/>
    <property type="match status" value="1"/>
</dbReference>
<dbReference type="CDD" id="cd06464">
    <property type="entry name" value="ACD_sHsps-like"/>
    <property type="match status" value="1"/>
</dbReference>
<keyword evidence="7" id="KW-1185">Reference proteome</keyword>
<dbReference type="InterPro" id="IPR002068">
    <property type="entry name" value="A-crystallin/Hsp20_dom"/>
</dbReference>
<dbReference type="EMBL" id="CABFNO020001565">
    <property type="protein sequence ID" value="CAH0003740.1"/>
    <property type="molecule type" value="Genomic_DNA"/>
</dbReference>
<evidence type="ECO:0000256" key="4">
    <source>
        <dbReference type="SAM" id="MobiDB-lite"/>
    </source>
</evidence>
<gene>
    <name evidence="6" type="ORF">CBYS24578_00009784</name>
</gene>
<dbReference type="InterPro" id="IPR031107">
    <property type="entry name" value="Small_HSP"/>
</dbReference>
<name>A0A9N9UYH3_9HYPO</name>
<protein>
    <recommendedName>
        <fullName evidence="5">SHSP domain-containing protein</fullName>
    </recommendedName>
</protein>
<evidence type="ECO:0000259" key="5">
    <source>
        <dbReference type="PROSITE" id="PS01031"/>
    </source>
</evidence>
<reference evidence="6" key="1">
    <citation type="submission" date="2021-10" db="EMBL/GenBank/DDBJ databases">
        <authorList>
            <person name="Piombo E."/>
        </authorList>
    </citation>
    <scope>NUCLEOTIDE SEQUENCE</scope>
</reference>
<feature type="region of interest" description="Disordered" evidence="4">
    <location>
        <begin position="33"/>
        <end position="53"/>
    </location>
</feature>
<comment type="caution">
    <text evidence="6">The sequence shown here is derived from an EMBL/GenBank/DDBJ whole genome shotgun (WGS) entry which is preliminary data.</text>
</comment>
<feature type="domain" description="SHSP" evidence="5">
    <location>
        <begin position="46"/>
        <end position="189"/>
    </location>
</feature>
<evidence type="ECO:0000256" key="1">
    <source>
        <dbReference type="ARBA" id="ARBA00023016"/>
    </source>
</evidence>
<comment type="similarity">
    <text evidence="2 3">Belongs to the small heat shock protein (HSP20) family.</text>
</comment>
<dbReference type="AlphaFoldDB" id="A0A9N9UYH3"/>
<dbReference type="PROSITE" id="PS01031">
    <property type="entry name" value="SHSP"/>
    <property type="match status" value="1"/>
</dbReference>